<dbReference type="GO" id="GO:0003676">
    <property type="term" value="F:nucleic acid binding"/>
    <property type="evidence" value="ECO:0007669"/>
    <property type="project" value="InterPro"/>
</dbReference>
<dbReference type="AlphaFoldDB" id="A0AAP0NDT9"/>
<protein>
    <submittedName>
        <fullName evidence="4">Uncharacterized protein</fullName>
    </submittedName>
</protein>
<evidence type="ECO:0000313" key="4">
    <source>
        <dbReference type="EMBL" id="KAK9271120.1"/>
    </source>
</evidence>
<reference evidence="4 5" key="1">
    <citation type="journal article" date="2024" name="Plant J.">
        <title>Genome sequences and population genomics reveal climatic adaptation and genomic divergence between two closely related sweetgum species.</title>
        <authorList>
            <person name="Xu W.Q."/>
            <person name="Ren C.Q."/>
            <person name="Zhang X.Y."/>
            <person name="Comes H.P."/>
            <person name="Liu X.H."/>
            <person name="Li Y.G."/>
            <person name="Kettle C.J."/>
            <person name="Jalonen R."/>
            <person name="Gaisberger H."/>
            <person name="Ma Y.Z."/>
            <person name="Qiu Y.X."/>
        </authorList>
    </citation>
    <scope>NUCLEOTIDE SEQUENCE [LARGE SCALE GENOMIC DNA]</scope>
    <source>
        <strain evidence="4">Hangzhou</strain>
    </source>
</reference>
<dbReference type="PANTHER" id="PTHR13068:SF130">
    <property type="entry name" value="TRANSCRIPTION TERMINATION FACTOR MTERF6, CHLOROPLASTIC_MITOCHONDRIAL-LIKE"/>
    <property type="match status" value="1"/>
</dbReference>
<comment type="caution">
    <text evidence="4">The sequence shown here is derived from an EMBL/GenBank/DDBJ whole genome shotgun (WGS) entry which is preliminary data.</text>
</comment>
<dbReference type="Proteomes" id="UP001415857">
    <property type="component" value="Unassembled WGS sequence"/>
</dbReference>
<keyword evidence="2" id="KW-0806">Transcription termination</keyword>
<dbReference type="FunFam" id="1.25.70.10:FF:000001">
    <property type="entry name" value="Mitochondrial transcription termination factor-like"/>
    <property type="match status" value="1"/>
</dbReference>
<evidence type="ECO:0000256" key="1">
    <source>
        <dbReference type="ARBA" id="ARBA00007692"/>
    </source>
</evidence>
<keyword evidence="2" id="KW-0805">Transcription regulation</keyword>
<dbReference type="InterPro" id="IPR003690">
    <property type="entry name" value="MTERF"/>
</dbReference>
<dbReference type="PANTHER" id="PTHR13068">
    <property type="entry name" value="CGI-12 PROTEIN-RELATED"/>
    <property type="match status" value="1"/>
</dbReference>
<dbReference type="InterPro" id="IPR038538">
    <property type="entry name" value="MTERF_sf"/>
</dbReference>
<dbReference type="SMART" id="SM00733">
    <property type="entry name" value="Mterf"/>
    <property type="match status" value="6"/>
</dbReference>
<evidence type="ECO:0000256" key="2">
    <source>
        <dbReference type="ARBA" id="ARBA00022472"/>
    </source>
</evidence>
<dbReference type="EMBL" id="JBBPBK010000014">
    <property type="protein sequence ID" value="KAK9271120.1"/>
    <property type="molecule type" value="Genomic_DNA"/>
</dbReference>
<keyword evidence="5" id="KW-1185">Reference proteome</keyword>
<comment type="similarity">
    <text evidence="1">Belongs to the mTERF family.</text>
</comment>
<evidence type="ECO:0000313" key="5">
    <source>
        <dbReference type="Proteomes" id="UP001415857"/>
    </source>
</evidence>
<dbReference type="Gene3D" id="1.25.70.10">
    <property type="entry name" value="Transcription termination factor 3, mitochondrial"/>
    <property type="match status" value="1"/>
</dbReference>
<organism evidence="4 5">
    <name type="scientific">Liquidambar formosana</name>
    <name type="common">Formosan gum</name>
    <dbReference type="NCBI Taxonomy" id="63359"/>
    <lineage>
        <taxon>Eukaryota</taxon>
        <taxon>Viridiplantae</taxon>
        <taxon>Streptophyta</taxon>
        <taxon>Embryophyta</taxon>
        <taxon>Tracheophyta</taxon>
        <taxon>Spermatophyta</taxon>
        <taxon>Magnoliopsida</taxon>
        <taxon>eudicotyledons</taxon>
        <taxon>Gunneridae</taxon>
        <taxon>Pentapetalae</taxon>
        <taxon>Saxifragales</taxon>
        <taxon>Altingiaceae</taxon>
        <taxon>Liquidambar</taxon>
    </lineage>
</organism>
<gene>
    <name evidence="4" type="ORF">L1049_026709</name>
</gene>
<dbReference type="Pfam" id="PF02536">
    <property type="entry name" value="mTERF"/>
    <property type="match status" value="2"/>
</dbReference>
<keyword evidence="3" id="KW-0809">Transit peptide</keyword>
<accession>A0AAP0NDT9</accession>
<proteinExistence type="inferred from homology"/>
<keyword evidence="2" id="KW-0804">Transcription</keyword>
<name>A0AAP0NDT9_LIQFO</name>
<sequence>MFSLPILTRPIKPKIKIFEDVGFFPTDVAEIIASDPWILTRSADNRLGPSLSALKSVLGSNADVSKVLKLSGWFLKHDLEKTMIPNIEFMKSCGISTLQLTKFLFNFPRFFLCKPESIMDFVKRVDELGFNRKSKMFLHAIRTMSAMTLENWELKLQLFRSLGLSENDILSMFRRVPQVFAVSERKIKEVTQILLGSGNCDISYVANHPELLICSVELRLRPRLQALEILERRKLLPKKPSLTTVCKMTDKKFLNRYVLPYSNEVGKLSMATEAS</sequence>
<evidence type="ECO:0000256" key="3">
    <source>
        <dbReference type="ARBA" id="ARBA00022946"/>
    </source>
</evidence>
<dbReference type="GO" id="GO:0006353">
    <property type="term" value="P:DNA-templated transcription termination"/>
    <property type="evidence" value="ECO:0007669"/>
    <property type="project" value="UniProtKB-KW"/>
</dbReference>